<name>A0A8J6LBR5_TENMO</name>
<feature type="transmembrane region" description="Helical" evidence="5">
    <location>
        <begin position="564"/>
        <end position="582"/>
    </location>
</feature>
<sequence length="629" mass="70130">MERRQFEASAASEALDGVDYRVAQSGDATCNGLFSATEGSRTMILKRAPLLNKCRFPAWVASYNHWHTLDYSATYSFHHRNSTLRITNSSGLEMKVVCTQLIPRDENSVVVLTHYTMGCQSGFTCMAFYRRDVHVIEVQIGTQTKRQEDACNPAYFNRTNLPYVTLVTTFPETRACPYTGKFEVSNLIRSENSHQSDTRYYDNNYYVNKFPRSAPDHKRRIKRVDQSVECDSTGFTSLVIGCNSVDTMEFRAQCSSPDAITSYSCHGGWKENGTSYLITTPLSRSSHGSRRYCFIYKESSPDLVLFSTSADNCDRVVRPGITGELVFNVTSTGKCVETSSSGETKALLLLTLYSNILNLASCKHNLSCEVCDEDVDGDALILRKDRHRCSGLCPYRSPAYNLDAKMFTYLASNPIMPVADAPPVGRQIFRRQGSSPLSMRRLFTKRKLLLLAALLINVVQNAQCDISVSTNDLTIQLDHTDVFFLQIRNYTGDPALLHFDVQHTDLISVSPSSLEVRADVVVNVTVKATGAGHSEVVANISNPAINTNNAYVRVTVNKIAGLDTFSLVVGWVYFVAWSVSFYPQIYINFKRKSVVGLNFDFLALNLVGFTLYGVFNLGLRSTRAGTPEA</sequence>
<evidence type="ECO:0000313" key="9">
    <source>
        <dbReference type="Proteomes" id="UP000719412"/>
    </source>
</evidence>
<organism evidence="8 9">
    <name type="scientific">Tenebrio molitor</name>
    <name type="common">Yellow mealworm beetle</name>
    <dbReference type="NCBI Taxonomy" id="7067"/>
    <lineage>
        <taxon>Eukaryota</taxon>
        <taxon>Metazoa</taxon>
        <taxon>Ecdysozoa</taxon>
        <taxon>Arthropoda</taxon>
        <taxon>Hexapoda</taxon>
        <taxon>Insecta</taxon>
        <taxon>Pterygota</taxon>
        <taxon>Neoptera</taxon>
        <taxon>Endopterygota</taxon>
        <taxon>Coleoptera</taxon>
        <taxon>Polyphaga</taxon>
        <taxon>Cucujiformia</taxon>
        <taxon>Tenebrionidae</taxon>
        <taxon>Tenebrio</taxon>
    </lineage>
</organism>
<feature type="domain" description="DUF7042" evidence="6">
    <location>
        <begin position="222"/>
        <end position="316"/>
    </location>
</feature>
<keyword evidence="3 5" id="KW-1133">Transmembrane helix</keyword>
<comment type="subcellular location">
    <subcellularLocation>
        <location evidence="1">Membrane</location>
        <topology evidence="1">Multi-pass membrane protein</topology>
    </subcellularLocation>
</comment>
<feature type="transmembrane region" description="Helical" evidence="5">
    <location>
        <begin position="594"/>
        <end position="615"/>
    </location>
</feature>
<dbReference type="Pfam" id="PF23070">
    <property type="entry name" value="DUF7043"/>
    <property type="match status" value="1"/>
</dbReference>
<protein>
    <submittedName>
        <fullName evidence="8">Uncharacterized protein</fullName>
    </submittedName>
</protein>
<dbReference type="InterPro" id="IPR006603">
    <property type="entry name" value="PQ-loop_rpt"/>
</dbReference>
<dbReference type="InterPro" id="IPR055470">
    <property type="entry name" value="DUF7042"/>
</dbReference>
<dbReference type="Pfam" id="PF23069">
    <property type="entry name" value="DUF7042"/>
    <property type="match status" value="1"/>
</dbReference>
<evidence type="ECO:0000256" key="2">
    <source>
        <dbReference type="ARBA" id="ARBA00022692"/>
    </source>
</evidence>
<evidence type="ECO:0000259" key="7">
    <source>
        <dbReference type="Pfam" id="PF23070"/>
    </source>
</evidence>
<proteinExistence type="predicted"/>
<gene>
    <name evidence="8" type="ORF">GEV33_009153</name>
</gene>
<dbReference type="GO" id="GO:0016020">
    <property type="term" value="C:membrane"/>
    <property type="evidence" value="ECO:0007669"/>
    <property type="project" value="UniProtKB-SubCell"/>
</dbReference>
<evidence type="ECO:0000256" key="1">
    <source>
        <dbReference type="ARBA" id="ARBA00004141"/>
    </source>
</evidence>
<dbReference type="PANTHER" id="PTHR22255:SF9">
    <property type="entry name" value="LP06548P"/>
    <property type="match status" value="1"/>
</dbReference>
<dbReference type="GO" id="GO:0061909">
    <property type="term" value="P:autophagosome-lysosome fusion"/>
    <property type="evidence" value="ECO:0007669"/>
    <property type="project" value="TreeGrafter"/>
</dbReference>
<dbReference type="PANTHER" id="PTHR22255">
    <property type="entry name" value="LP06548P"/>
    <property type="match status" value="1"/>
</dbReference>
<evidence type="ECO:0000256" key="5">
    <source>
        <dbReference type="SAM" id="Phobius"/>
    </source>
</evidence>
<reference evidence="8" key="2">
    <citation type="submission" date="2021-08" db="EMBL/GenBank/DDBJ databases">
        <authorList>
            <person name="Eriksson T."/>
        </authorList>
    </citation>
    <scope>NUCLEOTIDE SEQUENCE</scope>
    <source>
        <strain evidence="8">Stoneville</strain>
        <tissue evidence="8">Whole head</tissue>
    </source>
</reference>
<evidence type="ECO:0000259" key="6">
    <source>
        <dbReference type="Pfam" id="PF23069"/>
    </source>
</evidence>
<dbReference type="AlphaFoldDB" id="A0A8J6LBR5"/>
<dbReference type="InterPro" id="IPR055471">
    <property type="entry name" value="DUF7043"/>
</dbReference>
<dbReference type="EMBL" id="JABDTM020025079">
    <property type="protein sequence ID" value="KAH0813638.1"/>
    <property type="molecule type" value="Genomic_DNA"/>
</dbReference>
<dbReference type="SMART" id="SM00679">
    <property type="entry name" value="CTNS"/>
    <property type="match status" value="1"/>
</dbReference>
<evidence type="ECO:0000256" key="4">
    <source>
        <dbReference type="ARBA" id="ARBA00023136"/>
    </source>
</evidence>
<dbReference type="Pfam" id="PF04193">
    <property type="entry name" value="PQ-loop"/>
    <property type="match status" value="1"/>
</dbReference>
<keyword evidence="9" id="KW-1185">Reference proteome</keyword>
<comment type="caution">
    <text evidence="8">The sequence shown here is derived from an EMBL/GenBank/DDBJ whole genome shotgun (WGS) entry which is preliminary data.</text>
</comment>
<feature type="domain" description="DUF7043" evidence="7">
    <location>
        <begin position="52"/>
        <end position="160"/>
    </location>
</feature>
<evidence type="ECO:0000313" key="8">
    <source>
        <dbReference type="EMBL" id="KAH0813638.1"/>
    </source>
</evidence>
<accession>A0A8J6LBR5</accession>
<keyword evidence="2 5" id="KW-0812">Transmembrane</keyword>
<dbReference type="Proteomes" id="UP000719412">
    <property type="component" value="Unassembled WGS sequence"/>
</dbReference>
<keyword evidence="4 5" id="KW-0472">Membrane</keyword>
<reference evidence="8" key="1">
    <citation type="journal article" date="2020" name="J Insects Food Feed">
        <title>The yellow mealworm (Tenebrio molitor) genome: a resource for the emerging insects as food and feed industry.</title>
        <authorList>
            <person name="Eriksson T."/>
            <person name="Andere A."/>
            <person name="Kelstrup H."/>
            <person name="Emery V."/>
            <person name="Picard C."/>
        </authorList>
    </citation>
    <scope>NUCLEOTIDE SEQUENCE</scope>
    <source>
        <strain evidence="8">Stoneville</strain>
        <tissue evidence="8">Whole head</tissue>
    </source>
</reference>
<dbReference type="Gene3D" id="1.20.1280.290">
    <property type="match status" value="1"/>
</dbReference>
<evidence type="ECO:0000256" key="3">
    <source>
        <dbReference type="ARBA" id="ARBA00022989"/>
    </source>
</evidence>